<dbReference type="EMBL" id="BAAALD010000122">
    <property type="protein sequence ID" value="GAA1120930.1"/>
    <property type="molecule type" value="Genomic_DNA"/>
</dbReference>
<evidence type="ECO:0000313" key="8">
    <source>
        <dbReference type="Proteomes" id="UP001499987"/>
    </source>
</evidence>
<dbReference type="InterPro" id="IPR036852">
    <property type="entry name" value="Peptidase_S8/S53_dom_sf"/>
</dbReference>
<protein>
    <recommendedName>
        <fullName evidence="6">Peptidase S8/S53 domain-containing protein</fullName>
    </recommendedName>
</protein>
<evidence type="ECO:0000256" key="5">
    <source>
        <dbReference type="PROSITE-ProRule" id="PRU01240"/>
    </source>
</evidence>
<evidence type="ECO:0000256" key="1">
    <source>
        <dbReference type="ARBA" id="ARBA00011073"/>
    </source>
</evidence>
<evidence type="ECO:0000313" key="7">
    <source>
        <dbReference type="EMBL" id="GAA1120930.1"/>
    </source>
</evidence>
<sequence length="281" mass="30146">MTSPTALTWSLRGRSPADIPVAADGPEVTPEWAWGGSTGRGVRVCVVDSGVERDHPMVGPVDGSFVVLKDEDGIRVEPTDTGDVCGHGTACAGIVRRTAPDCELYSVRVLGERFSGSGDVLLAGLRWAVEQRFDVVNLSLSTTRTRFTEELRALADEAYFHRTAIIASAHNTPVESFPWRFSSVISVGSHQEDDPELLLYNPAPPVEFFAPGQNVTVPWLGGATIRTTGNSFATPYLAGLAARVLAKHPQLTVFQLKSALYQAASNVRAGNGLENTTRGAR</sequence>
<dbReference type="Proteomes" id="UP001499987">
    <property type="component" value="Unassembled WGS sequence"/>
</dbReference>
<dbReference type="InterPro" id="IPR000209">
    <property type="entry name" value="Peptidase_S8/S53_dom"/>
</dbReference>
<accession>A0ABP4ENL0</accession>
<evidence type="ECO:0000256" key="2">
    <source>
        <dbReference type="ARBA" id="ARBA00022670"/>
    </source>
</evidence>
<evidence type="ECO:0000256" key="3">
    <source>
        <dbReference type="ARBA" id="ARBA00022801"/>
    </source>
</evidence>
<dbReference type="InterPro" id="IPR015500">
    <property type="entry name" value="Peptidase_S8_subtilisin-rel"/>
</dbReference>
<dbReference type="PANTHER" id="PTHR43806">
    <property type="entry name" value="PEPTIDASE S8"/>
    <property type="match status" value="1"/>
</dbReference>
<reference evidence="8" key="1">
    <citation type="journal article" date="2019" name="Int. J. Syst. Evol. Microbiol.">
        <title>The Global Catalogue of Microorganisms (GCM) 10K type strain sequencing project: providing services to taxonomists for standard genome sequencing and annotation.</title>
        <authorList>
            <consortium name="The Broad Institute Genomics Platform"/>
            <consortium name="The Broad Institute Genome Sequencing Center for Infectious Disease"/>
            <person name="Wu L."/>
            <person name="Ma J."/>
        </authorList>
    </citation>
    <scope>NUCLEOTIDE SEQUENCE [LARGE SCALE GENOMIC DNA]</scope>
    <source>
        <strain evidence="8">JCM 13002</strain>
    </source>
</reference>
<feature type="domain" description="Peptidase S8/S53" evidence="6">
    <location>
        <begin position="39"/>
        <end position="273"/>
    </location>
</feature>
<keyword evidence="4 5" id="KW-0720">Serine protease</keyword>
<dbReference type="InterPro" id="IPR023827">
    <property type="entry name" value="Peptidase_S8_Asp-AS"/>
</dbReference>
<keyword evidence="2 5" id="KW-0645">Protease</keyword>
<organism evidence="7 8">
    <name type="scientific">Kitasatospora arboriphila</name>
    <dbReference type="NCBI Taxonomy" id="258052"/>
    <lineage>
        <taxon>Bacteria</taxon>
        <taxon>Bacillati</taxon>
        <taxon>Actinomycetota</taxon>
        <taxon>Actinomycetes</taxon>
        <taxon>Kitasatosporales</taxon>
        <taxon>Streptomycetaceae</taxon>
        <taxon>Kitasatospora</taxon>
    </lineage>
</organism>
<evidence type="ECO:0000259" key="6">
    <source>
        <dbReference type="Pfam" id="PF00082"/>
    </source>
</evidence>
<dbReference type="PANTHER" id="PTHR43806:SF11">
    <property type="entry name" value="CEREVISIN-RELATED"/>
    <property type="match status" value="1"/>
</dbReference>
<dbReference type="Pfam" id="PF00082">
    <property type="entry name" value="Peptidase_S8"/>
    <property type="match status" value="1"/>
</dbReference>
<dbReference type="Gene3D" id="3.40.50.200">
    <property type="entry name" value="Peptidase S8/S53 domain"/>
    <property type="match status" value="1"/>
</dbReference>
<dbReference type="RefSeq" id="WP_344627832.1">
    <property type="nucleotide sequence ID" value="NZ_BAAALD010000122.1"/>
</dbReference>
<dbReference type="SUPFAM" id="SSF52743">
    <property type="entry name" value="Subtilisin-like"/>
    <property type="match status" value="1"/>
</dbReference>
<dbReference type="CDD" id="cd07492">
    <property type="entry name" value="Peptidases_S8_8"/>
    <property type="match status" value="1"/>
</dbReference>
<dbReference type="PRINTS" id="PR00723">
    <property type="entry name" value="SUBTILISIN"/>
</dbReference>
<comment type="similarity">
    <text evidence="1 5">Belongs to the peptidase S8 family.</text>
</comment>
<evidence type="ECO:0000256" key="4">
    <source>
        <dbReference type="ARBA" id="ARBA00022825"/>
    </source>
</evidence>
<name>A0ABP4ENL0_9ACTN</name>
<dbReference type="PROSITE" id="PS00136">
    <property type="entry name" value="SUBTILASE_ASP"/>
    <property type="match status" value="1"/>
</dbReference>
<dbReference type="InterPro" id="IPR050131">
    <property type="entry name" value="Peptidase_S8_subtilisin-like"/>
</dbReference>
<dbReference type="InterPro" id="IPR034067">
    <property type="entry name" value="Serine_protease_KerA-like_dom"/>
</dbReference>
<keyword evidence="8" id="KW-1185">Reference proteome</keyword>
<keyword evidence="3 5" id="KW-0378">Hydrolase</keyword>
<feature type="active site" description="Charge relay system" evidence="5">
    <location>
        <position position="231"/>
    </location>
</feature>
<proteinExistence type="inferred from homology"/>
<feature type="active site" description="Charge relay system" evidence="5">
    <location>
        <position position="87"/>
    </location>
</feature>
<comment type="caution">
    <text evidence="7">The sequence shown here is derived from an EMBL/GenBank/DDBJ whole genome shotgun (WGS) entry which is preliminary data.</text>
</comment>
<dbReference type="PROSITE" id="PS51892">
    <property type="entry name" value="SUBTILASE"/>
    <property type="match status" value="1"/>
</dbReference>
<gene>
    <name evidence="7" type="ORF">GCM10009663_70630</name>
</gene>
<feature type="active site" description="Charge relay system" evidence="5">
    <location>
        <position position="48"/>
    </location>
</feature>